<dbReference type="EMBL" id="SMGG01000004">
    <property type="protein sequence ID" value="TCK60945.1"/>
    <property type="molecule type" value="Genomic_DNA"/>
</dbReference>
<reference evidence="9 10" key="1">
    <citation type="submission" date="2019-03" db="EMBL/GenBank/DDBJ databases">
        <title>Genomic Encyclopedia of Type Strains, Phase IV (KMG-IV): sequencing the most valuable type-strain genomes for metagenomic binning, comparative biology and taxonomic classification.</title>
        <authorList>
            <person name="Goeker M."/>
        </authorList>
    </citation>
    <scope>NUCLEOTIDE SEQUENCE [LARGE SCALE GENOMIC DNA]</scope>
    <source>
        <strain evidence="9 10">DSM 24984</strain>
    </source>
</reference>
<comment type="cofactor">
    <cofactor evidence="8">
        <name>Mn(2+)</name>
        <dbReference type="ChEBI" id="CHEBI:29035"/>
    </cofactor>
    <cofactor evidence="8">
        <name>Fe(2+)</name>
        <dbReference type="ChEBI" id="CHEBI:29033"/>
    </cofactor>
    <text evidence="8">Binds 1 Mn(2+) or Fe(2+) ion per subunit.</text>
</comment>
<name>A0A4R1K9B7_9BACT</name>
<feature type="binding site" evidence="7">
    <location>
        <position position="90"/>
    </location>
    <ligand>
        <name>Zn(2+)</name>
        <dbReference type="ChEBI" id="CHEBI:29105"/>
    </ligand>
</feature>
<keyword evidence="3 7" id="KW-0862">Zinc</keyword>
<evidence type="ECO:0000256" key="7">
    <source>
        <dbReference type="PIRSR" id="PIRSR602481-1"/>
    </source>
</evidence>
<comment type="similarity">
    <text evidence="1">Belongs to the Fur family.</text>
</comment>
<feature type="binding site" evidence="8">
    <location>
        <position position="104"/>
    </location>
    <ligand>
        <name>Fe cation</name>
        <dbReference type="ChEBI" id="CHEBI:24875"/>
    </ligand>
</feature>
<organism evidence="9 10">
    <name type="scientific">Seleniivibrio woodruffii</name>
    <dbReference type="NCBI Taxonomy" id="1078050"/>
    <lineage>
        <taxon>Bacteria</taxon>
        <taxon>Pseudomonadati</taxon>
        <taxon>Deferribacterota</taxon>
        <taxon>Deferribacteres</taxon>
        <taxon>Deferribacterales</taxon>
        <taxon>Geovibrionaceae</taxon>
        <taxon>Seleniivibrio</taxon>
    </lineage>
</organism>
<proteinExistence type="inferred from homology"/>
<dbReference type="Gene3D" id="1.10.10.10">
    <property type="entry name" value="Winged helix-like DNA-binding domain superfamily/Winged helix DNA-binding domain"/>
    <property type="match status" value="1"/>
</dbReference>
<feature type="binding site" evidence="7">
    <location>
        <position position="93"/>
    </location>
    <ligand>
        <name>Zn(2+)</name>
        <dbReference type="ChEBI" id="CHEBI:29105"/>
    </ligand>
</feature>
<gene>
    <name evidence="9" type="ORF">C8D98_1826</name>
</gene>
<dbReference type="GO" id="GO:0008270">
    <property type="term" value="F:zinc ion binding"/>
    <property type="evidence" value="ECO:0007669"/>
    <property type="project" value="TreeGrafter"/>
</dbReference>
<evidence type="ECO:0000256" key="6">
    <source>
        <dbReference type="ARBA" id="ARBA00023163"/>
    </source>
</evidence>
<evidence type="ECO:0000256" key="8">
    <source>
        <dbReference type="PIRSR" id="PIRSR602481-2"/>
    </source>
</evidence>
<evidence type="ECO:0000256" key="3">
    <source>
        <dbReference type="ARBA" id="ARBA00022833"/>
    </source>
</evidence>
<dbReference type="CDD" id="cd07153">
    <property type="entry name" value="Fur_like"/>
    <property type="match status" value="1"/>
</dbReference>
<sequence length="133" mass="14950">MYNVEHILRSHGLRATAQRLLICGEILDAGHIDIDTLYTRLKKKIISLSLATVYKNIHSLMEAGIVSELNVEGKKTLYELNIHQHIHHICDNCGKIEDLHIETEDVREKIASLSGRNIIGCKITVYGKCSDCA</sequence>
<dbReference type="Gene3D" id="3.30.1490.190">
    <property type="match status" value="1"/>
</dbReference>
<dbReference type="Pfam" id="PF01475">
    <property type="entry name" value="FUR"/>
    <property type="match status" value="1"/>
</dbReference>
<evidence type="ECO:0000313" key="9">
    <source>
        <dbReference type="EMBL" id="TCK60945.1"/>
    </source>
</evidence>
<dbReference type="InterPro" id="IPR002481">
    <property type="entry name" value="FUR"/>
</dbReference>
<dbReference type="InterPro" id="IPR036388">
    <property type="entry name" value="WH-like_DNA-bd_sf"/>
</dbReference>
<dbReference type="PANTHER" id="PTHR33202:SF7">
    <property type="entry name" value="FERRIC UPTAKE REGULATION PROTEIN"/>
    <property type="match status" value="1"/>
</dbReference>
<accession>A0A4R1K9B7</accession>
<dbReference type="SUPFAM" id="SSF46785">
    <property type="entry name" value="Winged helix' DNA-binding domain"/>
    <property type="match status" value="1"/>
</dbReference>
<dbReference type="GO" id="GO:0045892">
    <property type="term" value="P:negative regulation of DNA-templated transcription"/>
    <property type="evidence" value="ECO:0007669"/>
    <property type="project" value="TreeGrafter"/>
</dbReference>
<keyword evidence="4" id="KW-0805">Transcription regulation</keyword>
<keyword evidence="10" id="KW-1185">Reference proteome</keyword>
<keyword evidence="5" id="KW-0238">DNA-binding</keyword>
<protein>
    <submittedName>
        <fullName evidence="9">Fur family peroxide stress response transcriptional regulator</fullName>
    </submittedName>
</protein>
<feature type="binding site" evidence="7">
    <location>
        <position position="132"/>
    </location>
    <ligand>
        <name>Zn(2+)</name>
        <dbReference type="ChEBI" id="CHEBI:29105"/>
    </ligand>
</feature>
<keyword evidence="6" id="KW-0804">Transcription</keyword>
<evidence type="ECO:0000256" key="5">
    <source>
        <dbReference type="ARBA" id="ARBA00023125"/>
    </source>
</evidence>
<dbReference type="InterPro" id="IPR036390">
    <property type="entry name" value="WH_DNA-bd_sf"/>
</dbReference>
<feature type="binding site" evidence="7">
    <location>
        <position position="129"/>
    </location>
    <ligand>
        <name>Zn(2+)</name>
        <dbReference type="ChEBI" id="CHEBI:29105"/>
    </ligand>
</feature>
<evidence type="ECO:0000313" key="10">
    <source>
        <dbReference type="Proteomes" id="UP000294614"/>
    </source>
</evidence>
<evidence type="ECO:0000256" key="1">
    <source>
        <dbReference type="ARBA" id="ARBA00007957"/>
    </source>
</evidence>
<dbReference type="Proteomes" id="UP000294614">
    <property type="component" value="Unassembled WGS sequence"/>
</dbReference>
<dbReference type="InterPro" id="IPR043135">
    <property type="entry name" value="Fur_C"/>
</dbReference>
<evidence type="ECO:0000256" key="4">
    <source>
        <dbReference type="ARBA" id="ARBA00023015"/>
    </source>
</evidence>
<comment type="caution">
    <text evidence="9">The sequence shown here is derived from an EMBL/GenBank/DDBJ whole genome shotgun (WGS) entry which is preliminary data.</text>
</comment>
<keyword evidence="7" id="KW-0479">Metal-binding</keyword>
<dbReference type="GO" id="GO:0003700">
    <property type="term" value="F:DNA-binding transcription factor activity"/>
    <property type="evidence" value="ECO:0007669"/>
    <property type="project" value="InterPro"/>
</dbReference>
<keyword evidence="2" id="KW-0678">Repressor</keyword>
<comment type="cofactor">
    <cofactor evidence="7">
        <name>Zn(2+)</name>
        <dbReference type="ChEBI" id="CHEBI:29105"/>
    </cofactor>
    <text evidence="7">Binds 1 zinc ion per subunit.</text>
</comment>
<dbReference type="GO" id="GO:1900376">
    <property type="term" value="P:regulation of secondary metabolite biosynthetic process"/>
    <property type="evidence" value="ECO:0007669"/>
    <property type="project" value="TreeGrafter"/>
</dbReference>
<dbReference type="AlphaFoldDB" id="A0A4R1K9B7"/>
<dbReference type="RefSeq" id="WP_165871254.1">
    <property type="nucleotide sequence ID" value="NZ_JAJUHT010000001.1"/>
</dbReference>
<keyword evidence="8" id="KW-0408">Iron</keyword>
<dbReference type="PANTHER" id="PTHR33202">
    <property type="entry name" value="ZINC UPTAKE REGULATION PROTEIN"/>
    <property type="match status" value="1"/>
</dbReference>
<evidence type="ECO:0000256" key="2">
    <source>
        <dbReference type="ARBA" id="ARBA00022491"/>
    </source>
</evidence>
<dbReference type="GO" id="GO:0000976">
    <property type="term" value="F:transcription cis-regulatory region binding"/>
    <property type="evidence" value="ECO:0007669"/>
    <property type="project" value="TreeGrafter"/>
</dbReference>